<dbReference type="PIRSF" id="PIRSF000429">
    <property type="entry name" value="Ac-CoA_Ac_transf"/>
    <property type="match status" value="1"/>
</dbReference>
<organism evidence="9 10">
    <name type="scientific">Ammoniphilus resinae</name>
    <dbReference type="NCBI Taxonomy" id="861532"/>
    <lineage>
        <taxon>Bacteria</taxon>
        <taxon>Bacillati</taxon>
        <taxon>Bacillota</taxon>
        <taxon>Bacilli</taxon>
        <taxon>Bacillales</taxon>
        <taxon>Paenibacillaceae</taxon>
        <taxon>Aneurinibacillus group</taxon>
        <taxon>Ammoniphilus</taxon>
    </lineage>
</organism>
<evidence type="ECO:0000259" key="8">
    <source>
        <dbReference type="Pfam" id="PF02803"/>
    </source>
</evidence>
<evidence type="ECO:0000259" key="7">
    <source>
        <dbReference type="Pfam" id="PF00108"/>
    </source>
</evidence>
<dbReference type="PROSITE" id="PS00099">
    <property type="entry name" value="THIOLASE_3"/>
    <property type="match status" value="1"/>
</dbReference>
<evidence type="ECO:0000256" key="2">
    <source>
        <dbReference type="ARBA" id="ARBA00012705"/>
    </source>
</evidence>
<sequence>MENIVIVSGVRTAVGTFGGAFKTVSASDLGAIVIKEAVNRAGIDASQVDEVIMGCVGQFGEEAYLARVSAIKAGLPVETTAQTVNRLCSSGLQAIVTGMSAIQTGMAEIVVAGGAENMSRYPYLSRDMRWGARMGDTGMVDGLQDILSDPFERYSMGVTAENVAEEFEISRLEQDQFALESQQKAIRAIESGKFKEQIVPVPVKQRKGDDIIVDTDEHPKPNTTLETLGKLRTVFKKDGTVTAGNASGINDGAAAVVMMSESKARELGIKPLLTIVGAAVAGVRPSHMGTGPIPAVQKVLEKTGLTLDQIDSIESNEAFAAQALAVSKGLNLDPEKVNVNGGAIALGHPVGATGCLITVKLMYDLLERNLEYGLATLCIGGGQGLAVIYKNAQQ</sequence>
<dbReference type="PANTHER" id="PTHR18919">
    <property type="entry name" value="ACETYL-COA C-ACYLTRANSFERASE"/>
    <property type="match status" value="1"/>
</dbReference>
<dbReference type="Pfam" id="PF00108">
    <property type="entry name" value="Thiolase_N"/>
    <property type="match status" value="1"/>
</dbReference>
<dbReference type="InterPro" id="IPR016039">
    <property type="entry name" value="Thiolase-like"/>
</dbReference>
<proteinExistence type="inferred from homology"/>
<dbReference type="InterPro" id="IPR020617">
    <property type="entry name" value="Thiolase_C"/>
</dbReference>
<evidence type="ECO:0000256" key="6">
    <source>
        <dbReference type="RuleBase" id="RU003557"/>
    </source>
</evidence>
<name>A0ABS4GUY2_9BACL</name>
<evidence type="ECO:0000256" key="1">
    <source>
        <dbReference type="ARBA" id="ARBA00010982"/>
    </source>
</evidence>
<dbReference type="Proteomes" id="UP001519343">
    <property type="component" value="Unassembled WGS sequence"/>
</dbReference>
<reference evidence="9 10" key="1">
    <citation type="submission" date="2021-03" db="EMBL/GenBank/DDBJ databases">
        <title>Genomic Encyclopedia of Type Strains, Phase IV (KMG-IV): sequencing the most valuable type-strain genomes for metagenomic binning, comparative biology and taxonomic classification.</title>
        <authorList>
            <person name="Goeker M."/>
        </authorList>
    </citation>
    <scope>NUCLEOTIDE SEQUENCE [LARGE SCALE GENOMIC DNA]</scope>
    <source>
        <strain evidence="9 10">DSM 24738</strain>
    </source>
</reference>
<dbReference type="NCBIfam" id="TIGR01930">
    <property type="entry name" value="AcCoA-C-Actrans"/>
    <property type="match status" value="1"/>
</dbReference>
<dbReference type="EMBL" id="JAGGKT010000016">
    <property type="protein sequence ID" value="MBP1934061.1"/>
    <property type="molecule type" value="Genomic_DNA"/>
</dbReference>
<feature type="domain" description="Thiolase C-terminal" evidence="8">
    <location>
        <begin position="270"/>
        <end position="389"/>
    </location>
</feature>
<evidence type="ECO:0000313" key="9">
    <source>
        <dbReference type="EMBL" id="MBP1934061.1"/>
    </source>
</evidence>
<dbReference type="Gene3D" id="3.40.47.10">
    <property type="match status" value="2"/>
</dbReference>
<evidence type="ECO:0000313" key="10">
    <source>
        <dbReference type="Proteomes" id="UP001519343"/>
    </source>
</evidence>
<dbReference type="InterPro" id="IPR002155">
    <property type="entry name" value="Thiolase"/>
</dbReference>
<dbReference type="SUPFAM" id="SSF53901">
    <property type="entry name" value="Thiolase-like"/>
    <property type="match status" value="2"/>
</dbReference>
<dbReference type="PROSITE" id="PS00737">
    <property type="entry name" value="THIOLASE_2"/>
    <property type="match status" value="1"/>
</dbReference>
<keyword evidence="3 6" id="KW-0808">Transferase</keyword>
<gene>
    <name evidence="9" type="ORF">J2Z37_004078</name>
</gene>
<dbReference type="CDD" id="cd00751">
    <property type="entry name" value="thiolase"/>
    <property type="match status" value="1"/>
</dbReference>
<dbReference type="RefSeq" id="WP_209812070.1">
    <property type="nucleotide sequence ID" value="NZ_JAGGKT010000016.1"/>
</dbReference>
<evidence type="ECO:0000256" key="5">
    <source>
        <dbReference type="ARBA" id="ARBA00030755"/>
    </source>
</evidence>
<dbReference type="EC" id="2.3.1.9" evidence="2"/>
<dbReference type="Pfam" id="PF02803">
    <property type="entry name" value="Thiolase_C"/>
    <property type="match status" value="1"/>
</dbReference>
<keyword evidence="4 6" id="KW-0012">Acyltransferase</keyword>
<dbReference type="InterPro" id="IPR020613">
    <property type="entry name" value="Thiolase_CS"/>
</dbReference>
<dbReference type="PANTHER" id="PTHR18919:SF107">
    <property type="entry name" value="ACETYL-COA ACETYLTRANSFERASE, CYTOSOLIC"/>
    <property type="match status" value="1"/>
</dbReference>
<evidence type="ECO:0000256" key="4">
    <source>
        <dbReference type="ARBA" id="ARBA00023315"/>
    </source>
</evidence>
<dbReference type="PROSITE" id="PS00098">
    <property type="entry name" value="THIOLASE_1"/>
    <property type="match status" value="1"/>
</dbReference>
<comment type="caution">
    <text evidence="9">The sequence shown here is derived from an EMBL/GenBank/DDBJ whole genome shotgun (WGS) entry which is preliminary data.</text>
</comment>
<dbReference type="InterPro" id="IPR020610">
    <property type="entry name" value="Thiolase_AS"/>
</dbReference>
<comment type="similarity">
    <text evidence="1 6">Belongs to the thiolase-like superfamily. Thiolase family.</text>
</comment>
<feature type="domain" description="Thiolase N-terminal" evidence="7">
    <location>
        <begin position="4"/>
        <end position="262"/>
    </location>
</feature>
<evidence type="ECO:0000256" key="3">
    <source>
        <dbReference type="ARBA" id="ARBA00022679"/>
    </source>
</evidence>
<protein>
    <recommendedName>
        <fullName evidence="2">acetyl-CoA C-acetyltransferase</fullName>
        <ecNumber evidence="2">2.3.1.9</ecNumber>
    </recommendedName>
    <alternativeName>
        <fullName evidence="5">Acetoacetyl-CoA thiolase</fullName>
    </alternativeName>
</protein>
<dbReference type="InterPro" id="IPR020615">
    <property type="entry name" value="Thiolase_acyl_enz_int_AS"/>
</dbReference>
<dbReference type="GO" id="GO:0003985">
    <property type="term" value="F:acetyl-CoA C-acetyltransferase activity"/>
    <property type="evidence" value="ECO:0007669"/>
    <property type="project" value="UniProtKB-EC"/>
</dbReference>
<keyword evidence="10" id="KW-1185">Reference proteome</keyword>
<accession>A0ABS4GUY2</accession>
<dbReference type="InterPro" id="IPR020616">
    <property type="entry name" value="Thiolase_N"/>
</dbReference>